<sequence>MTMLADARLFTRLAAARVGNWLLSARGDELARMESSRNRLDPYPHYARLRSQGGLYRSSIGIWVATSYQHCHDVLRDRRFGVQAAAGPTPRAFERFMRERETGDVPSFLELDPPEHTRLRKLARPAFGPAKIKGYRALVEKATMDLLDRAQAKGRFDLISDFAGPLPIRVISDLLGIPDANTTRFLHIGQIVGQSLDGVRSVRQFHALRAAETELDQMFRKLVEHKRIEPGDDVITHLTHACDNGEMTIEELLATCGLLLIAGFETTVNLIGNGTLALLDNPAQWAALKENPDLAVGAAEETLRYDPPVQATVRVAHQDLDFAGKPVGRNEPVLVVLGSAGRDPQAFDNPDVFDITRIHERDHLAFSGGIHFCLGAPLARLEGEVALRALAERLPHLASAAPPERRASGIRGLTRFPVTTGRK</sequence>
<proteinExistence type="inferred from homology"/>
<comment type="similarity">
    <text evidence="1 2">Belongs to the cytochrome P450 family.</text>
</comment>
<dbReference type="InterPro" id="IPR017972">
    <property type="entry name" value="Cyt_P450_CS"/>
</dbReference>
<evidence type="ECO:0000256" key="2">
    <source>
        <dbReference type="RuleBase" id="RU000461"/>
    </source>
</evidence>
<keyword evidence="2" id="KW-0560">Oxidoreductase</keyword>
<protein>
    <submittedName>
        <fullName evidence="3">Cytochrome P450</fullName>
    </submittedName>
</protein>
<dbReference type="PROSITE" id="PS00086">
    <property type="entry name" value="CYTOCHROME_P450"/>
    <property type="match status" value="1"/>
</dbReference>
<dbReference type="RefSeq" id="WP_218469298.1">
    <property type="nucleotide sequence ID" value="NZ_BAABJN010000008.1"/>
</dbReference>
<keyword evidence="2" id="KW-0349">Heme</keyword>
<dbReference type="EMBL" id="CP078145">
    <property type="protein sequence ID" value="QXN88415.1"/>
    <property type="molecule type" value="Genomic_DNA"/>
</dbReference>
<keyword evidence="2" id="KW-0408">Iron</keyword>
<dbReference type="Pfam" id="PF00067">
    <property type="entry name" value="p450"/>
    <property type="match status" value="1"/>
</dbReference>
<name>A0ABX8RJE4_NOCIO</name>
<dbReference type="PANTHER" id="PTHR46696">
    <property type="entry name" value="P450, PUTATIVE (EUROFUNG)-RELATED"/>
    <property type="match status" value="1"/>
</dbReference>
<dbReference type="InterPro" id="IPR001128">
    <property type="entry name" value="Cyt_P450"/>
</dbReference>
<accession>A0ABX8RJE4</accession>
<gene>
    <name evidence="3" type="ORF">KV110_22720</name>
</gene>
<evidence type="ECO:0000256" key="1">
    <source>
        <dbReference type="ARBA" id="ARBA00010617"/>
    </source>
</evidence>
<organism evidence="3 4">
    <name type="scientific">Nocardia iowensis</name>
    <dbReference type="NCBI Taxonomy" id="204891"/>
    <lineage>
        <taxon>Bacteria</taxon>
        <taxon>Bacillati</taxon>
        <taxon>Actinomycetota</taxon>
        <taxon>Actinomycetes</taxon>
        <taxon>Mycobacteriales</taxon>
        <taxon>Nocardiaceae</taxon>
        <taxon>Nocardia</taxon>
    </lineage>
</organism>
<reference evidence="3 4" key="1">
    <citation type="submission" date="2021-07" db="EMBL/GenBank/DDBJ databases">
        <title>Whole Genome Sequence of Nocardia Iowensis.</title>
        <authorList>
            <person name="Lamm A."/>
            <person name="Collins-Fairclough A.M."/>
            <person name="Bunk B."/>
            <person name="Sproer C."/>
        </authorList>
    </citation>
    <scope>NUCLEOTIDE SEQUENCE [LARGE SCALE GENOMIC DNA]</scope>
    <source>
        <strain evidence="3 4">NRRL 5646</strain>
    </source>
</reference>
<keyword evidence="2" id="KW-0479">Metal-binding</keyword>
<dbReference type="Proteomes" id="UP000694257">
    <property type="component" value="Chromosome"/>
</dbReference>
<keyword evidence="2" id="KW-0503">Monooxygenase</keyword>
<dbReference type="PANTHER" id="PTHR46696:SF4">
    <property type="entry name" value="BIOTIN BIOSYNTHESIS CYTOCHROME P450"/>
    <property type="match status" value="1"/>
</dbReference>
<evidence type="ECO:0000313" key="3">
    <source>
        <dbReference type="EMBL" id="QXN88415.1"/>
    </source>
</evidence>
<keyword evidence="4" id="KW-1185">Reference proteome</keyword>
<evidence type="ECO:0000313" key="4">
    <source>
        <dbReference type="Proteomes" id="UP000694257"/>
    </source>
</evidence>
<dbReference type="CDD" id="cd20625">
    <property type="entry name" value="CYP164-like"/>
    <property type="match status" value="1"/>
</dbReference>